<keyword evidence="8" id="KW-1185">Reference proteome</keyword>
<feature type="signal peptide" evidence="5">
    <location>
        <begin position="1"/>
        <end position="16"/>
    </location>
</feature>
<dbReference type="InterPro" id="IPR036514">
    <property type="entry name" value="SGNH_hydro_sf"/>
</dbReference>
<comment type="caution">
    <text evidence="7">The sequence shown here is derived from an EMBL/GenBank/DDBJ whole genome shotgun (WGS) entry which is preliminary data.</text>
</comment>
<evidence type="ECO:0000256" key="1">
    <source>
        <dbReference type="ARBA" id="ARBA00008668"/>
    </source>
</evidence>
<dbReference type="GO" id="GO:0016787">
    <property type="term" value="F:hydrolase activity"/>
    <property type="evidence" value="ECO:0007669"/>
    <property type="project" value="UniProtKB-KW"/>
</dbReference>
<dbReference type="PANTHER" id="PTHR22835:SF659">
    <property type="entry name" value="GDSL LIPASE_ACYLHYDROLASE, PUTATIVE (AFU_ORTHOLOGUE AFUA_2G00510)-RELATED"/>
    <property type="match status" value="1"/>
</dbReference>
<keyword evidence="3" id="KW-0378">Hydrolase</keyword>
<dbReference type="Proteomes" id="UP001634007">
    <property type="component" value="Unassembled WGS sequence"/>
</dbReference>
<gene>
    <name evidence="6" type="ORF">ACJRO7_026911</name>
    <name evidence="7" type="ORF">ACJRO7_026919</name>
</gene>
<dbReference type="InterPro" id="IPR035669">
    <property type="entry name" value="SGNH_plant_lipase-like"/>
</dbReference>
<dbReference type="AlphaFoldDB" id="A0ABD3JVN2"/>
<dbReference type="CDD" id="cd01837">
    <property type="entry name" value="SGNH_plant_lipase_like"/>
    <property type="match status" value="1"/>
</dbReference>
<dbReference type="SUPFAM" id="SSF52266">
    <property type="entry name" value="SGNH hydrolase"/>
    <property type="match status" value="1"/>
</dbReference>
<evidence type="ECO:0000256" key="4">
    <source>
        <dbReference type="ARBA" id="ARBA00023180"/>
    </source>
</evidence>
<evidence type="ECO:0000313" key="8">
    <source>
        <dbReference type="Proteomes" id="UP001634007"/>
    </source>
</evidence>
<comment type="similarity">
    <text evidence="1">Belongs to the 'GDSL' lipolytic enzyme family.</text>
</comment>
<protein>
    <submittedName>
        <fullName evidence="7">Uncharacterized protein</fullName>
    </submittedName>
</protein>
<proteinExistence type="inferred from homology"/>
<dbReference type="InterPro" id="IPR001087">
    <property type="entry name" value="GDSL"/>
</dbReference>
<evidence type="ECO:0000313" key="6">
    <source>
        <dbReference type="EMBL" id="KAL3729838.1"/>
    </source>
</evidence>
<sequence>MKYTAIILILLQCCLALKANSTILHKYESIFNFGDSLSDTGNYLRSAGDHAILPISPYGKTFFGHPTGRFSDGRLTIDFIAEAVGLPYLKPYLEVVNGSVDARSGVNFAVAGATALDPTFFAARGIPAMTMTNHSLNVQLDWFKKLKSSLCTTQKDCDTYFKKSLFLVGEIGGNDYNLAFALGATFEQLRPIVPNVVGAIANATSMLIEHGVVELVVPGNLPIGCLTSYITTAPPFLKNDANTATGCLNRYNDFAKYHNNYLQQELQVLRQKYSHARIIYADYYGDIMRLFESPTQYGFSKSTHVACCGAGGPFNFNVRMMCGSTSKVCKDPSASILWDGVHLTEAAYRHMAKGLLDGPFTSPRLVA</sequence>
<reference evidence="7 8" key="1">
    <citation type="submission" date="2024-11" db="EMBL/GenBank/DDBJ databases">
        <title>Chromosome-level genome assembly of Eucalyptus globulus Labill. provides insights into its genome evolution.</title>
        <authorList>
            <person name="Li X."/>
        </authorList>
    </citation>
    <scope>NUCLEOTIDE SEQUENCE [LARGE SCALE GENOMIC DNA]</scope>
    <source>
        <strain evidence="7">CL2024</strain>
        <tissue evidence="7">Fresh tender leaves</tissue>
    </source>
</reference>
<dbReference type="PANTHER" id="PTHR22835">
    <property type="entry name" value="ZINC FINGER FYVE DOMAIN CONTAINING PROTEIN"/>
    <property type="match status" value="1"/>
</dbReference>
<keyword evidence="4" id="KW-0325">Glycoprotein</keyword>
<evidence type="ECO:0000313" key="7">
    <source>
        <dbReference type="EMBL" id="KAL3729846.1"/>
    </source>
</evidence>
<dbReference type="EMBL" id="JBJKBG010000007">
    <property type="protein sequence ID" value="KAL3729846.1"/>
    <property type="molecule type" value="Genomic_DNA"/>
</dbReference>
<organism evidence="7 8">
    <name type="scientific">Eucalyptus globulus</name>
    <name type="common">Tasmanian blue gum</name>
    <dbReference type="NCBI Taxonomy" id="34317"/>
    <lineage>
        <taxon>Eukaryota</taxon>
        <taxon>Viridiplantae</taxon>
        <taxon>Streptophyta</taxon>
        <taxon>Embryophyta</taxon>
        <taxon>Tracheophyta</taxon>
        <taxon>Spermatophyta</taxon>
        <taxon>Magnoliopsida</taxon>
        <taxon>eudicotyledons</taxon>
        <taxon>Gunneridae</taxon>
        <taxon>Pentapetalae</taxon>
        <taxon>rosids</taxon>
        <taxon>malvids</taxon>
        <taxon>Myrtales</taxon>
        <taxon>Myrtaceae</taxon>
        <taxon>Myrtoideae</taxon>
        <taxon>Eucalypteae</taxon>
        <taxon>Eucalyptus</taxon>
    </lineage>
</organism>
<evidence type="ECO:0000256" key="5">
    <source>
        <dbReference type="SAM" id="SignalP"/>
    </source>
</evidence>
<name>A0ABD3JVN2_EUCGL</name>
<dbReference type="Pfam" id="PF00657">
    <property type="entry name" value="Lipase_GDSL"/>
    <property type="match status" value="1"/>
</dbReference>
<accession>A0ABD3JVN2</accession>
<evidence type="ECO:0000256" key="2">
    <source>
        <dbReference type="ARBA" id="ARBA00022729"/>
    </source>
</evidence>
<dbReference type="EMBL" id="JBJKBG010000007">
    <property type="protein sequence ID" value="KAL3729838.1"/>
    <property type="molecule type" value="Genomic_DNA"/>
</dbReference>
<dbReference type="Gene3D" id="3.40.50.1110">
    <property type="entry name" value="SGNH hydrolase"/>
    <property type="match status" value="1"/>
</dbReference>
<keyword evidence="2 5" id="KW-0732">Signal</keyword>
<feature type="chain" id="PRO_5044724821" evidence="5">
    <location>
        <begin position="17"/>
        <end position="367"/>
    </location>
</feature>
<evidence type="ECO:0000256" key="3">
    <source>
        <dbReference type="ARBA" id="ARBA00022801"/>
    </source>
</evidence>